<sequence length="547" mass="59738">MSELPNAPPLNHSPKASPEPPPDQTNRQQLRELELELDKIRCQADAARLDAQAAELELQIQRLRECLEHDDVADLESATRVAHLADSPQPPGPTAGPLPTAGRARSAFDSPRRRPPKAATIYRHGPPEADDHRDESDLARGETGFRPNPTSRRFENWNQVQDALDLAVVAPSGSDASGSDASGSDSHGTCSLDSLKQGSPKLGSRIAPGDTKPSNTKRSKTSPPRRSDPAEHIDLATTASDPPPRRRKPAAWLLSAVFHGLILLALAFFTLASPPPGDQIAIAGSVAETEELAIESLSIETPELPPTPHEPTPSELEDEISDIGEISVVDLISDAPPAPPTPLIESMIRRDVTSMTAMSLKSDSDATMSFCGVDGGGNHFVYLVDSSGSMGDAFESARAALLQSIRLLKPDQRFYVIFFDAEPDYMRLSSADQDEPRSVYATAENKQRLQRWAMRIKMDRGRAPYDALPFALELNPDVIFLLSDGEFPQRIEDLLAEINRVDNLFGDDGPISIVHTIGYHSREGESRMRRIAKQNGGQYRYVPKPNE</sequence>
<evidence type="ECO:0000256" key="1">
    <source>
        <dbReference type="SAM" id="Coils"/>
    </source>
</evidence>
<dbReference type="AlphaFoldDB" id="A0A518I062"/>
<feature type="region of interest" description="Disordered" evidence="2">
    <location>
        <begin position="171"/>
        <end position="246"/>
    </location>
</feature>
<dbReference type="OrthoDB" id="288124at2"/>
<dbReference type="Proteomes" id="UP000319004">
    <property type="component" value="Chromosome"/>
</dbReference>
<proteinExistence type="predicted"/>
<dbReference type="Gene3D" id="3.40.50.410">
    <property type="entry name" value="von Willebrand factor, type A domain"/>
    <property type="match status" value="1"/>
</dbReference>
<feature type="coiled-coil region" evidence="1">
    <location>
        <begin position="30"/>
        <end position="66"/>
    </location>
</feature>
<dbReference type="KEGG" id="snep:Enr13x_64150"/>
<dbReference type="InterPro" id="IPR036465">
    <property type="entry name" value="vWFA_dom_sf"/>
</dbReference>
<dbReference type="RefSeq" id="WP_145390699.1">
    <property type="nucleotide sequence ID" value="NZ_CP037423.1"/>
</dbReference>
<feature type="compositionally biased region" description="Polar residues" evidence="2">
    <location>
        <begin position="187"/>
        <end position="197"/>
    </location>
</feature>
<feature type="compositionally biased region" description="Low complexity" evidence="2">
    <location>
        <begin position="172"/>
        <end position="186"/>
    </location>
</feature>
<feature type="region of interest" description="Disordered" evidence="2">
    <location>
        <begin position="78"/>
        <end position="158"/>
    </location>
</feature>
<gene>
    <name evidence="3" type="ORF">Enr13x_64150</name>
</gene>
<keyword evidence="1" id="KW-0175">Coiled coil</keyword>
<evidence type="ECO:0000313" key="4">
    <source>
        <dbReference type="Proteomes" id="UP000319004"/>
    </source>
</evidence>
<feature type="compositionally biased region" description="Basic and acidic residues" evidence="2">
    <location>
        <begin position="125"/>
        <end position="140"/>
    </location>
</feature>
<dbReference type="SUPFAM" id="SSF53300">
    <property type="entry name" value="vWA-like"/>
    <property type="match status" value="1"/>
</dbReference>
<evidence type="ECO:0000313" key="3">
    <source>
        <dbReference type="EMBL" id="QDV46506.1"/>
    </source>
</evidence>
<name>A0A518I062_9BACT</name>
<protein>
    <recommendedName>
        <fullName evidence="5">VWFA domain-containing protein</fullName>
    </recommendedName>
</protein>
<feature type="compositionally biased region" description="Basic and acidic residues" evidence="2">
    <location>
        <begin position="225"/>
        <end position="234"/>
    </location>
</feature>
<feature type="compositionally biased region" description="Polar residues" evidence="2">
    <location>
        <begin position="148"/>
        <end position="158"/>
    </location>
</feature>
<dbReference type="EMBL" id="CP037423">
    <property type="protein sequence ID" value="QDV46506.1"/>
    <property type="molecule type" value="Genomic_DNA"/>
</dbReference>
<organism evidence="3 4">
    <name type="scientific">Stieleria neptunia</name>
    <dbReference type="NCBI Taxonomy" id="2527979"/>
    <lineage>
        <taxon>Bacteria</taxon>
        <taxon>Pseudomonadati</taxon>
        <taxon>Planctomycetota</taxon>
        <taxon>Planctomycetia</taxon>
        <taxon>Pirellulales</taxon>
        <taxon>Pirellulaceae</taxon>
        <taxon>Stieleria</taxon>
    </lineage>
</organism>
<evidence type="ECO:0000256" key="2">
    <source>
        <dbReference type="SAM" id="MobiDB-lite"/>
    </source>
</evidence>
<feature type="region of interest" description="Disordered" evidence="2">
    <location>
        <begin position="1"/>
        <end position="28"/>
    </location>
</feature>
<evidence type="ECO:0008006" key="5">
    <source>
        <dbReference type="Google" id="ProtNLM"/>
    </source>
</evidence>
<accession>A0A518I062</accession>
<reference evidence="3 4" key="1">
    <citation type="submission" date="2019-03" db="EMBL/GenBank/DDBJ databases">
        <title>Deep-cultivation of Planctomycetes and their phenomic and genomic characterization uncovers novel biology.</title>
        <authorList>
            <person name="Wiegand S."/>
            <person name="Jogler M."/>
            <person name="Boedeker C."/>
            <person name="Pinto D."/>
            <person name="Vollmers J."/>
            <person name="Rivas-Marin E."/>
            <person name="Kohn T."/>
            <person name="Peeters S.H."/>
            <person name="Heuer A."/>
            <person name="Rast P."/>
            <person name="Oberbeckmann S."/>
            <person name="Bunk B."/>
            <person name="Jeske O."/>
            <person name="Meyerdierks A."/>
            <person name="Storesund J.E."/>
            <person name="Kallscheuer N."/>
            <person name="Luecker S."/>
            <person name="Lage O.M."/>
            <person name="Pohl T."/>
            <person name="Merkel B.J."/>
            <person name="Hornburger P."/>
            <person name="Mueller R.-W."/>
            <person name="Bruemmer F."/>
            <person name="Labrenz M."/>
            <person name="Spormann A.M."/>
            <person name="Op den Camp H."/>
            <person name="Overmann J."/>
            <person name="Amann R."/>
            <person name="Jetten M.S.M."/>
            <person name="Mascher T."/>
            <person name="Medema M.H."/>
            <person name="Devos D.P."/>
            <person name="Kaster A.-K."/>
            <person name="Ovreas L."/>
            <person name="Rohde M."/>
            <person name="Galperin M.Y."/>
            <person name="Jogler C."/>
        </authorList>
    </citation>
    <scope>NUCLEOTIDE SEQUENCE [LARGE SCALE GENOMIC DNA]</scope>
    <source>
        <strain evidence="3 4">Enr13</strain>
    </source>
</reference>
<keyword evidence="4" id="KW-1185">Reference proteome</keyword>